<dbReference type="PANTHER" id="PTHR47751:SF2">
    <property type="entry name" value="DLTD N-TERMINAL DOMAIN PROTEIN (AFU_ORTHOLOGUE AFUA_8G00380)-RELATED"/>
    <property type="match status" value="1"/>
</dbReference>
<dbReference type="Gene3D" id="1.10.10.800">
    <property type="match status" value="1"/>
</dbReference>
<dbReference type="PANTHER" id="PTHR47751">
    <property type="entry name" value="SUPERFAMILY HYDROLASE, PUTATIVE (AFU_ORTHOLOGUE AFUA_2G16580)-RELATED"/>
    <property type="match status" value="1"/>
</dbReference>
<sequence>MVGPYAYLFPLAIHNLCHHSTPFCCQLEASFVLLVQLHLCSPYSKCSTFVDISHTPTNLITMDSIRKEDVEFKTLDGLTLRGWLFAGPPNGPAIIMTPGFNLTKDMIIFEAGQYLNAAGFTVLGYDPRCIGMSDGKPRNDTQPMKNVEDYHDALTYLKVHRRDLVDPNRIAFWGYSFSGAIALCAAALDKRAKAVIACAATTTWEFTKWKQVLSKAMKDRESQLAGNEGMYLPLLTETGEQPAGLGTGYQKEDVLGIIKRHASIEPSFIPRTTLQTYYNIAAFRPMALMCFVDPTPALLMTGENDEISPPEMQRKLIYDAITGPKEFVTIKNRAHMDILTGDGSLEVFEKQADFLNRMMPAQKGTNGIHKIR</sequence>
<dbReference type="InterPro" id="IPR000073">
    <property type="entry name" value="AB_hydrolase_1"/>
</dbReference>
<dbReference type="InterPro" id="IPR029058">
    <property type="entry name" value="AB_hydrolase_fold"/>
</dbReference>
<evidence type="ECO:0000313" key="4">
    <source>
        <dbReference type="Proteomes" id="UP000091956"/>
    </source>
</evidence>
<dbReference type="Proteomes" id="UP000091956">
    <property type="component" value="Unassembled WGS sequence"/>
</dbReference>
<feature type="domain" description="AB hydrolase-1" evidence="2">
    <location>
        <begin position="92"/>
        <end position="341"/>
    </location>
</feature>
<evidence type="ECO:0000256" key="1">
    <source>
        <dbReference type="ARBA" id="ARBA00029464"/>
    </source>
</evidence>
<dbReference type="ESTHER" id="9pezi-a0a094hn35">
    <property type="family name" value="Thiohydrolase"/>
</dbReference>
<reference evidence="3 4" key="1">
    <citation type="submission" date="2016-03" db="EMBL/GenBank/DDBJ databases">
        <title>Comparative genomics of Pseudogymnoascus destructans, the fungus causing white-nose syndrome of bats.</title>
        <authorList>
            <person name="Palmer J.M."/>
            <person name="Drees K.P."/>
            <person name="Foster J.T."/>
            <person name="Lindner D.L."/>
        </authorList>
    </citation>
    <scope>NUCLEOTIDE SEQUENCE [LARGE SCALE GENOMIC DNA]</scope>
    <source>
        <strain evidence="3 4">UAMH 10579</strain>
    </source>
</reference>
<dbReference type="EMBL" id="KV460236">
    <property type="protein sequence ID" value="OBT95351.2"/>
    <property type="molecule type" value="Genomic_DNA"/>
</dbReference>
<dbReference type="GeneID" id="28840064"/>
<accession>A0A1B8GHN4</accession>
<proteinExistence type="inferred from homology"/>
<dbReference type="Pfam" id="PF00561">
    <property type="entry name" value="Abhydrolase_1"/>
    <property type="match status" value="1"/>
</dbReference>
<dbReference type="SUPFAM" id="SSF53474">
    <property type="entry name" value="alpha/beta-Hydrolases"/>
    <property type="match status" value="1"/>
</dbReference>
<keyword evidence="4" id="KW-1185">Reference proteome</keyword>
<evidence type="ECO:0000259" key="2">
    <source>
        <dbReference type="Pfam" id="PF00561"/>
    </source>
</evidence>
<dbReference type="RefSeq" id="XP_018129084.2">
    <property type="nucleotide sequence ID" value="XM_018276118.2"/>
</dbReference>
<organism evidence="3 4">
    <name type="scientific">Pseudogymnoascus verrucosus</name>
    <dbReference type="NCBI Taxonomy" id="342668"/>
    <lineage>
        <taxon>Eukaryota</taxon>
        <taxon>Fungi</taxon>
        <taxon>Dikarya</taxon>
        <taxon>Ascomycota</taxon>
        <taxon>Pezizomycotina</taxon>
        <taxon>Leotiomycetes</taxon>
        <taxon>Thelebolales</taxon>
        <taxon>Thelebolaceae</taxon>
        <taxon>Pseudogymnoascus</taxon>
    </lineage>
</organism>
<reference evidence="4" key="2">
    <citation type="journal article" date="2018" name="Nat. Commun.">
        <title>Extreme sensitivity to ultraviolet light in the fungal pathogen causing white-nose syndrome of bats.</title>
        <authorList>
            <person name="Palmer J.M."/>
            <person name="Drees K.P."/>
            <person name="Foster J.T."/>
            <person name="Lindner D.L."/>
        </authorList>
    </citation>
    <scope>NUCLEOTIDE SEQUENCE [LARGE SCALE GENOMIC DNA]</scope>
    <source>
        <strain evidence="4">UAMH 10579</strain>
    </source>
</reference>
<comment type="similarity">
    <text evidence="1">Belongs to the polyketide transferase af380 family.</text>
</comment>
<dbReference type="AlphaFoldDB" id="A0A1B8GHN4"/>
<evidence type="ECO:0000313" key="3">
    <source>
        <dbReference type="EMBL" id="OBT95351.2"/>
    </source>
</evidence>
<name>A0A1B8GHN4_9PEZI</name>
<dbReference type="Gene3D" id="3.40.50.1820">
    <property type="entry name" value="alpha/beta hydrolase"/>
    <property type="match status" value="1"/>
</dbReference>
<gene>
    <name evidence="3" type="ORF">VE01_06678</name>
</gene>
<dbReference type="InterPro" id="IPR051411">
    <property type="entry name" value="Polyketide_trans_af380"/>
</dbReference>
<protein>
    <recommendedName>
        <fullName evidence="2">AB hydrolase-1 domain-containing protein</fullName>
    </recommendedName>
</protein>